<reference evidence="2 3" key="1">
    <citation type="submission" date="2024-02" db="EMBL/GenBank/DDBJ databases">
        <title>High-quality chromosome-scale genome assembly of Pensacola bahiagrass (Paspalum notatum Flugge var. saurae).</title>
        <authorList>
            <person name="Vega J.M."/>
            <person name="Podio M."/>
            <person name="Orjuela J."/>
            <person name="Siena L.A."/>
            <person name="Pessino S.C."/>
            <person name="Combes M.C."/>
            <person name="Mariac C."/>
            <person name="Albertini E."/>
            <person name="Pupilli F."/>
            <person name="Ortiz J.P.A."/>
            <person name="Leblanc O."/>
        </authorList>
    </citation>
    <scope>NUCLEOTIDE SEQUENCE [LARGE SCALE GENOMIC DNA]</scope>
    <source>
        <strain evidence="2">R1</strain>
        <tissue evidence="2">Leaf</tissue>
    </source>
</reference>
<name>A0AAQ3SRH7_PASNO</name>
<keyword evidence="3" id="KW-1185">Reference proteome</keyword>
<feature type="compositionally biased region" description="Basic and acidic residues" evidence="1">
    <location>
        <begin position="40"/>
        <end position="56"/>
    </location>
</feature>
<feature type="compositionally biased region" description="Polar residues" evidence="1">
    <location>
        <begin position="26"/>
        <end position="36"/>
    </location>
</feature>
<dbReference type="AlphaFoldDB" id="A0AAQ3SRH7"/>
<evidence type="ECO:0000313" key="3">
    <source>
        <dbReference type="Proteomes" id="UP001341281"/>
    </source>
</evidence>
<protein>
    <submittedName>
        <fullName evidence="2">Uncharacterized protein</fullName>
    </submittedName>
</protein>
<dbReference type="EMBL" id="CP144746">
    <property type="protein sequence ID" value="WVZ58637.1"/>
    <property type="molecule type" value="Genomic_DNA"/>
</dbReference>
<organism evidence="2 3">
    <name type="scientific">Paspalum notatum var. saurae</name>
    <dbReference type="NCBI Taxonomy" id="547442"/>
    <lineage>
        <taxon>Eukaryota</taxon>
        <taxon>Viridiplantae</taxon>
        <taxon>Streptophyta</taxon>
        <taxon>Embryophyta</taxon>
        <taxon>Tracheophyta</taxon>
        <taxon>Spermatophyta</taxon>
        <taxon>Magnoliopsida</taxon>
        <taxon>Liliopsida</taxon>
        <taxon>Poales</taxon>
        <taxon>Poaceae</taxon>
        <taxon>PACMAD clade</taxon>
        <taxon>Panicoideae</taxon>
        <taxon>Andropogonodae</taxon>
        <taxon>Paspaleae</taxon>
        <taxon>Paspalinae</taxon>
        <taxon>Paspalum</taxon>
    </lineage>
</organism>
<proteinExistence type="predicted"/>
<sequence>MELRAQGARQYTSLRPRKRLALLDAQGSSARSSPWTTRCGDGRHARVGEPLREGAGARRSTWEPLRVGPRAGRRPLLRPCRTSPPPADACRGGSSCGSARWRWRTFVGWQPPSSSFCALPQCAPVLRSCWRHCGRGGGDTALQCAAWHAGRGWLTGAAGIRASPPCSCFARIWFSPTSSPYALRLPLCRAPDPANFAAAARATG</sequence>
<accession>A0AAQ3SRH7</accession>
<feature type="region of interest" description="Disordered" evidence="1">
    <location>
        <begin position="23"/>
        <end position="95"/>
    </location>
</feature>
<dbReference type="Proteomes" id="UP001341281">
    <property type="component" value="Chromosome 02"/>
</dbReference>
<evidence type="ECO:0000313" key="2">
    <source>
        <dbReference type="EMBL" id="WVZ58637.1"/>
    </source>
</evidence>
<gene>
    <name evidence="2" type="ORF">U9M48_008882</name>
</gene>
<evidence type="ECO:0000256" key="1">
    <source>
        <dbReference type="SAM" id="MobiDB-lite"/>
    </source>
</evidence>